<dbReference type="GO" id="GO:0016558">
    <property type="term" value="P:protein import into peroxisome matrix"/>
    <property type="evidence" value="ECO:0007669"/>
    <property type="project" value="InterPro"/>
</dbReference>
<evidence type="ECO:0000313" key="11">
    <source>
        <dbReference type="EMBL" id="WWC67301.1"/>
    </source>
</evidence>
<feature type="repeat" description="WD" evidence="9">
    <location>
        <begin position="151"/>
        <end position="193"/>
    </location>
</feature>
<dbReference type="InterPro" id="IPR001680">
    <property type="entry name" value="WD40_rpt"/>
</dbReference>
<evidence type="ECO:0000256" key="2">
    <source>
        <dbReference type="ARBA" id="ARBA00004514"/>
    </source>
</evidence>
<evidence type="ECO:0000256" key="7">
    <source>
        <dbReference type="ARBA" id="ARBA00024017"/>
    </source>
</evidence>
<dbReference type="InterPro" id="IPR036322">
    <property type="entry name" value="WD40_repeat_dom_sf"/>
</dbReference>
<dbReference type="InterPro" id="IPR044536">
    <property type="entry name" value="PEX7"/>
</dbReference>
<evidence type="ECO:0000256" key="4">
    <source>
        <dbReference type="ARBA" id="ARBA00022490"/>
    </source>
</evidence>
<accession>A0A1B9IB07</accession>
<dbReference type="AlphaFoldDB" id="A0A1B9IB07"/>
<dbReference type="OrthoDB" id="273771at2759"/>
<reference evidence="11" key="2">
    <citation type="submission" date="2013-07" db="EMBL/GenBank/DDBJ databases">
        <authorList>
            <consortium name="The Broad Institute Genome Sequencing Platform"/>
            <person name="Cuomo C."/>
            <person name="Litvintseva A."/>
            <person name="Chen Y."/>
            <person name="Heitman J."/>
            <person name="Sun S."/>
            <person name="Springer D."/>
            <person name="Dromer F."/>
            <person name="Young S.K."/>
            <person name="Zeng Q."/>
            <person name="Gargeya S."/>
            <person name="Fitzgerald M."/>
            <person name="Abouelleil A."/>
            <person name="Alvarado L."/>
            <person name="Berlin A.M."/>
            <person name="Chapman S.B."/>
            <person name="Dewar J."/>
            <person name="Goldberg J."/>
            <person name="Griggs A."/>
            <person name="Gujja S."/>
            <person name="Hansen M."/>
            <person name="Howarth C."/>
            <person name="Imamovic A."/>
            <person name="Larimer J."/>
            <person name="McCowan C."/>
            <person name="Murphy C."/>
            <person name="Pearson M."/>
            <person name="Priest M."/>
            <person name="Roberts A."/>
            <person name="Saif S."/>
            <person name="Shea T."/>
            <person name="Sykes S."/>
            <person name="Wortman J."/>
            <person name="Nusbaum C."/>
            <person name="Birren B."/>
        </authorList>
    </citation>
    <scope>NUCLEOTIDE SEQUENCE</scope>
    <source>
        <strain evidence="11">CBS 10737</strain>
    </source>
</reference>
<proteinExistence type="inferred from homology"/>
<protein>
    <recommendedName>
        <fullName evidence="8">Peroxin-7</fullName>
    </recommendedName>
</protein>
<evidence type="ECO:0000256" key="6">
    <source>
        <dbReference type="ARBA" id="ARBA00023140"/>
    </source>
</evidence>
<dbReference type="SUPFAM" id="SSF50978">
    <property type="entry name" value="WD40 repeat-like"/>
    <property type="match status" value="1"/>
</dbReference>
<evidence type="ECO:0000313" key="12">
    <source>
        <dbReference type="Proteomes" id="UP000094020"/>
    </source>
</evidence>
<evidence type="ECO:0000256" key="5">
    <source>
        <dbReference type="ARBA" id="ARBA00022927"/>
    </source>
</evidence>
<dbReference type="GO" id="GO:0005053">
    <property type="term" value="F:peroxisome matrix targeting signal-2 binding"/>
    <property type="evidence" value="ECO:0007669"/>
    <property type="project" value="InterPro"/>
</dbReference>
<name>A0A1B9IB07_9TREE</name>
<dbReference type="Proteomes" id="UP000094020">
    <property type="component" value="Chromosome 1"/>
</dbReference>
<reference evidence="11" key="4">
    <citation type="submission" date="2024-02" db="EMBL/GenBank/DDBJ databases">
        <title>Comparative genomics of Cryptococcus and Kwoniella reveals pathogenesis evolution and contrasting modes of karyotype evolution via chromosome fusion or intercentromeric recombination.</title>
        <authorList>
            <person name="Coelho M.A."/>
            <person name="David-Palma M."/>
            <person name="Shea T."/>
            <person name="Bowers K."/>
            <person name="McGinley-Smith S."/>
            <person name="Mohammad A.W."/>
            <person name="Gnirke A."/>
            <person name="Yurkov A.M."/>
            <person name="Nowrousian M."/>
            <person name="Sun S."/>
            <person name="Cuomo C.A."/>
            <person name="Heitman J."/>
        </authorList>
    </citation>
    <scope>NUCLEOTIDE SEQUENCE</scope>
    <source>
        <strain evidence="11">CBS 10737</strain>
    </source>
</reference>
<dbReference type="EMBL" id="CP144519">
    <property type="protein sequence ID" value="WWC67301.1"/>
    <property type="molecule type" value="Genomic_DNA"/>
</dbReference>
<keyword evidence="9" id="KW-0853">WD repeat</keyword>
<dbReference type="PANTHER" id="PTHR46027:SF1">
    <property type="entry name" value="PEROXISOMAL TARGETING SIGNAL 2 RECEPTOR"/>
    <property type="match status" value="1"/>
</dbReference>
<keyword evidence="3" id="KW-0813">Transport</keyword>
<reference evidence="10" key="3">
    <citation type="submission" date="2016-07" db="EMBL/GenBank/DDBJ databases">
        <title>Evolution of pathogenesis and genome organization in the Tremellales.</title>
        <authorList>
            <person name="Cuomo C."/>
            <person name="Litvintseva A."/>
            <person name="Heitman J."/>
            <person name="Chen Y."/>
            <person name="Sun S."/>
            <person name="Springer D."/>
            <person name="Dromer F."/>
            <person name="Young S."/>
            <person name="Zeng Q."/>
            <person name="Chapman S."/>
            <person name="Gujja S."/>
            <person name="Saif S."/>
            <person name="Birren B."/>
        </authorList>
    </citation>
    <scope>NUCLEOTIDE SEQUENCE</scope>
    <source>
        <strain evidence="10">CBS 10737</strain>
    </source>
</reference>
<evidence type="ECO:0000313" key="10">
    <source>
        <dbReference type="EMBL" id="OCF52818.1"/>
    </source>
</evidence>
<sequence length="335" mass="38128">MTMGQPFLRLKTPKFSHNNLSFSPYFENRFALASGSNFGLVGNGRLHIIDLDQNVFGGLKCIKYFETRDVVFDVAWNETHENQIFAACGDGSIKMFDVTLEGLPIKSWHEHSSEIMSIECSNLQKDKFVTASWDSTVKVWTASRQTSLITIQAHKGQIYQATFSPHNPFLLTSCGSDGNLNLFDLRQQNSNHDLNNSIKPIISINSNLNSNLNLNQEIEILHCDWNKYDENLIAIASKDNLIKTFDFRLGSNQFGKIIGKNQLSCRKIQWNPYNRNQLASVGYDMTCKVWDTNSTLPIFIHSEHTEFTMGICWSLFDPGLLASAAWDQEVHLYRV</sequence>
<comment type="similarity">
    <text evidence="7">Belongs to the WD repeat peroxin-7 family.</text>
</comment>
<keyword evidence="12" id="KW-1185">Reference proteome</keyword>
<dbReference type="GO" id="GO:0005782">
    <property type="term" value="C:peroxisomal matrix"/>
    <property type="evidence" value="ECO:0007669"/>
    <property type="project" value="UniProtKB-SubCell"/>
</dbReference>
<dbReference type="PROSITE" id="PS50082">
    <property type="entry name" value="WD_REPEATS_2"/>
    <property type="match status" value="2"/>
</dbReference>
<keyword evidence="4" id="KW-0963">Cytoplasm</keyword>
<gene>
    <name evidence="10" type="ORF">I206_00114</name>
    <name evidence="11" type="ORF">I206_101209</name>
</gene>
<feature type="repeat" description="WD" evidence="9">
    <location>
        <begin position="108"/>
        <end position="150"/>
    </location>
</feature>
<dbReference type="STRING" id="1296096.A0A1B9IB07"/>
<organism evidence="10">
    <name type="scientific">Kwoniella pini CBS 10737</name>
    <dbReference type="NCBI Taxonomy" id="1296096"/>
    <lineage>
        <taxon>Eukaryota</taxon>
        <taxon>Fungi</taxon>
        <taxon>Dikarya</taxon>
        <taxon>Basidiomycota</taxon>
        <taxon>Agaricomycotina</taxon>
        <taxon>Tremellomycetes</taxon>
        <taxon>Tremellales</taxon>
        <taxon>Cryptococcaceae</taxon>
        <taxon>Kwoniella</taxon>
    </lineage>
</organism>
<dbReference type="Gene3D" id="2.130.10.10">
    <property type="entry name" value="YVTN repeat-like/Quinoprotein amine dehydrogenase"/>
    <property type="match status" value="1"/>
</dbReference>
<evidence type="ECO:0000256" key="1">
    <source>
        <dbReference type="ARBA" id="ARBA00004253"/>
    </source>
</evidence>
<dbReference type="SMART" id="SM00320">
    <property type="entry name" value="WD40"/>
    <property type="match status" value="6"/>
</dbReference>
<dbReference type="InterPro" id="IPR015943">
    <property type="entry name" value="WD40/YVTN_repeat-like_dom_sf"/>
</dbReference>
<dbReference type="RefSeq" id="XP_019014037.1">
    <property type="nucleotide sequence ID" value="XM_019151899.1"/>
</dbReference>
<keyword evidence="6" id="KW-0576">Peroxisome</keyword>
<dbReference type="Pfam" id="PF00400">
    <property type="entry name" value="WD40"/>
    <property type="match status" value="4"/>
</dbReference>
<dbReference type="GeneID" id="30168483"/>
<reference evidence="10" key="1">
    <citation type="submission" date="2013-07" db="EMBL/GenBank/DDBJ databases">
        <title>The Genome Sequence of Cryptococcus pinus CBS10737.</title>
        <authorList>
            <consortium name="The Broad Institute Genome Sequencing Platform"/>
            <person name="Cuomo C."/>
            <person name="Litvintseva A."/>
            <person name="Chen Y."/>
            <person name="Heitman J."/>
            <person name="Sun S."/>
            <person name="Springer D."/>
            <person name="Dromer F."/>
            <person name="Young S.K."/>
            <person name="Zeng Q."/>
            <person name="Gargeya S."/>
            <person name="Fitzgerald M."/>
            <person name="Abouelleil A."/>
            <person name="Alvarado L."/>
            <person name="Berlin A.M."/>
            <person name="Chapman S.B."/>
            <person name="Dewar J."/>
            <person name="Goldberg J."/>
            <person name="Griggs A."/>
            <person name="Gujja S."/>
            <person name="Hansen M."/>
            <person name="Howarth C."/>
            <person name="Imamovic A."/>
            <person name="Larimer J."/>
            <person name="McCowan C."/>
            <person name="Murphy C."/>
            <person name="Pearson M."/>
            <person name="Priest M."/>
            <person name="Roberts A."/>
            <person name="Saif S."/>
            <person name="Shea T."/>
            <person name="Sykes S."/>
            <person name="Wortman J."/>
            <person name="Nusbaum C."/>
            <person name="Birren B."/>
        </authorList>
    </citation>
    <scope>NUCLEOTIDE SEQUENCE [LARGE SCALE GENOMIC DNA]</scope>
    <source>
        <strain evidence="10">CBS 10737</strain>
    </source>
</reference>
<dbReference type="KEGG" id="kpin:30168483"/>
<comment type="subcellular location">
    <subcellularLocation>
        <location evidence="2">Cytoplasm</location>
        <location evidence="2">Cytosol</location>
    </subcellularLocation>
    <subcellularLocation>
        <location evidence="1">Peroxisome matrix</location>
    </subcellularLocation>
</comment>
<dbReference type="EMBL" id="KI894007">
    <property type="protein sequence ID" value="OCF52818.1"/>
    <property type="molecule type" value="Genomic_DNA"/>
</dbReference>
<evidence type="ECO:0000256" key="3">
    <source>
        <dbReference type="ARBA" id="ARBA00022448"/>
    </source>
</evidence>
<keyword evidence="5" id="KW-0653">Protein transport</keyword>
<evidence type="ECO:0000256" key="8">
    <source>
        <dbReference type="ARBA" id="ARBA00032565"/>
    </source>
</evidence>
<dbReference type="PANTHER" id="PTHR46027">
    <property type="entry name" value="PEROXISOMAL TARGETING SIGNAL 2 RECEPTOR"/>
    <property type="match status" value="1"/>
</dbReference>
<dbReference type="GO" id="GO:0005829">
    <property type="term" value="C:cytosol"/>
    <property type="evidence" value="ECO:0007669"/>
    <property type="project" value="UniProtKB-SubCell"/>
</dbReference>
<evidence type="ECO:0000256" key="9">
    <source>
        <dbReference type="PROSITE-ProRule" id="PRU00221"/>
    </source>
</evidence>